<dbReference type="PANTHER" id="PTHR23514">
    <property type="entry name" value="BYPASS OF STOP CODON PROTEIN 6"/>
    <property type="match status" value="1"/>
</dbReference>
<evidence type="ECO:0000256" key="1">
    <source>
        <dbReference type="ARBA" id="ARBA00004141"/>
    </source>
</evidence>
<proteinExistence type="predicted"/>
<dbReference type="InterPro" id="IPR036259">
    <property type="entry name" value="MFS_trans_sf"/>
</dbReference>
<evidence type="ECO:0000256" key="5">
    <source>
        <dbReference type="SAM" id="MobiDB-lite"/>
    </source>
</evidence>
<evidence type="ECO:0000256" key="3">
    <source>
        <dbReference type="ARBA" id="ARBA00022989"/>
    </source>
</evidence>
<feature type="transmembrane region" description="Helical" evidence="6">
    <location>
        <begin position="378"/>
        <end position="396"/>
    </location>
</feature>
<dbReference type="InterPro" id="IPR051788">
    <property type="entry name" value="MFS_Transporter"/>
</dbReference>
<evidence type="ECO:0000256" key="2">
    <source>
        <dbReference type="ARBA" id="ARBA00022692"/>
    </source>
</evidence>
<keyword evidence="8" id="KW-1185">Reference proteome</keyword>
<feature type="transmembrane region" description="Helical" evidence="6">
    <location>
        <begin position="149"/>
        <end position="168"/>
    </location>
</feature>
<feature type="transmembrane region" description="Helical" evidence="6">
    <location>
        <begin position="53"/>
        <end position="76"/>
    </location>
</feature>
<gene>
    <name evidence="7" type="primary">ybjJ_1</name>
    <name evidence="7" type="ORF">Lsed01_01431</name>
</gene>
<dbReference type="Proteomes" id="UP001426770">
    <property type="component" value="Unassembled WGS sequence"/>
</dbReference>
<evidence type="ECO:0000313" key="8">
    <source>
        <dbReference type="Proteomes" id="UP001426770"/>
    </source>
</evidence>
<evidence type="ECO:0000313" key="7">
    <source>
        <dbReference type="EMBL" id="GAA5518996.1"/>
    </source>
</evidence>
<keyword evidence="2 6" id="KW-0812">Transmembrane</keyword>
<name>A0ABP9WIU0_9MICO</name>
<feature type="transmembrane region" description="Helical" evidence="6">
    <location>
        <begin position="225"/>
        <end position="251"/>
    </location>
</feature>
<keyword evidence="4 6" id="KW-0472">Membrane</keyword>
<accession>A0ABP9WIU0</accession>
<feature type="transmembrane region" description="Helical" evidence="6">
    <location>
        <begin position="21"/>
        <end position="41"/>
    </location>
</feature>
<feature type="transmembrane region" description="Helical" evidence="6">
    <location>
        <begin position="263"/>
        <end position="283"/>
    </location>
</feature>
<feature type="region of interest" description="Disordered" evidence="5">
    <location>
        <begin position="442"/>
        <end position="469"/>
    </location>
</feature>
<keyword evidence="3 6" id="KW-1133">Transmembrane helix</keyword>
<dbReference type="SUPFAM" id="SSF103473">
    <property type="entry name" value="MFS general substrate transporter"/>
    <property type="match status" value="1"/>
</dbReference>
<dbReference type="RefSeq" id="WP_345379334.1">
    <property type="nucleotide sequence ID" value="NZ_BAABRR010000006.1"/>
</dbReference>
<dbReference type="PANTHER" id="PTHR23514:SF13">
    <property type="entry name" value="INNER MEMBRANE PROTEIN YBJJ"/>
    <property type="match status" value="1"/>
</dbReference>
<protein>
    <submittedName>
        <fullName evidence="7">Inner membrane protein YbjJ</fullName>
    </submittedName>
</protein>
<feature type="transmembrane region" description="Helical" evidence="6">
    <location>
        <begin position="108"/>
        <end position="128"/>
    </location>
</feature>
<feature type="transmembrane region" description="Helical" evidence="6">
    <location>
        <begin position="174"/>
        <end position="196"/>
    </location>
</feature>
<dbReference type="EMBL" id="BAABRR010000006">
    <property type="protein sequence ID" value="GAA5518996.1"/>
    <property type="molecule type" value="Genomic_DNA"/>
</dbReference>
<evidence type="ECO:0000256" key="4">
    <source>
        <dbReference type="ARBA" id="ARBA00023136"/>
    </source>
</evidence>
<sequence>MTHVIEPPYSAPRIAAARRGVLALFWLMGVFMATMVARYPSITELLDVTSGELARLLLFGALGALCALLVTGWSVARFGTRALLWWSSFAHLGAFVLLGASTALGSQVLFAAASFLVSVAFAFTNVCMNAEAAEVERAMDRAVLPQFHAAFSVGMAMGLALGAGASHAGVAPVWHFAAVAVVLTAVRLAVLPAAVLDGAARPDDARPGFGGPFAAARDEYRERRVILLGLIVFSASTIEGAAAQWAALAVVEAFDQPEAVGDLLYWVFVVAMVSVRWAGALVIGRLGRVVSLRVSAVLVTAGVTIFAFAPALWLVPVGMILWGLGAALGVPIGFSAASDEPSRAAARVAAVSSFSTIAGLVMPQVIGHLGDVIELRKALLVVVAGAVMSFVLARAVRREGPLFRSHRVLARREAEEEARATGRAAGHVSTAERDAAAAILAEGVEPTQALPEPADAPTAGGDRPDTLRA</sequence>
<feature type="transmembrane region" description="Helical" evidence="6">
    <location>
        <begin position="83"/>
        <end position="102"/>
    </location>
</feature>
<reference evidence="7 8" key="1">
    <citation type="submission" date="2024-02" db="EMBL/GenBank/DDBJ databases">
        <title>Lysinimicrobium sediminis NBRC 112286.</title>
        <authorList>
            <person name="Ichikawa N."/>
            <person name="Katano-Makiyama Y."/>
            <person name="Hidaka K."/>
        </authorList>
    </citation>
    <scope>NUCLEOTIDE SEQUENCE [LARGE SCALE GENOMIC DNA]</scope>
    <source>
        <strain evidence="7 8">NBRC 112286</strain>
    </source>
</reference>
<feature type="transmembrane region" description="Helical" evidence="6">
    <location>
        <begin position="344"/>
        <end position="366"/>
    </location>
</feature>
<dbReference type="Gene3D" id="1.20.1250.20">
    <property type="entry name" value="MFS general substrate transporter like domains"/>
    <property type="match status" value="2"/>
</dbReference>
<organism evidence="7 8">
    <name type="scientific">Demequina sediminis</name>
    <dbReference type="NCBI Taxonomy" id="1930058"/>
    <lineage>
        <taxon>Bacteria</taxon>
        <taxon>Bacillati</taxon>
        <taxon>Actinomycetota</taxon>
        <taxon>Actinomycetes</taxon>
        <taxon>Micrococcales</taxon>
        <taxon>Demequinaceae</taxon>
        <taxon>Demequina</taxon>
    </lineage>
</organism>
<evidence type="ECO:0000256" key="6">
    <source>
        <dbReference type="SAM" id="Phobius"/>
    </source>
</evidence>
<comment type="caution">
    <text evidence="7">The sequence shown here is derived from an EMBL/GenBank/DDBJ whole genome shotgun (WGS) entry which is preliminary data.</text>
</comment>
<feature type="transmembrane region" description="Helical" evidence="6">
    <location>
        <begin position="319"/>
        <end position="337"/>
    </location>
</feature>
<feature type="transmembrane region" description="Helical" evidence="6">
    <location>
        <begin position="290"/>
        <end position="313"/>
    </location>
</feature>
<comment type="subcellular location">
    <subcellularLocation>
        <location evidence="1">Membrane</location>
        <topology evidence="1">Multi-pass membrane protein</topology>
    </subcellularLocation>
</comment>